<organism evidence="1 2">
    <name type="scientific">Lecanicillium saksenae</name>
    <dbReference type="NCBI Taxonomy" id="468837"/>
    <lineage>
        <taxon>Eukaryota</taxon>
        <taxon>Fungi</taxon>
        <taxon>Dikarya</taxon>
        <taxon>Ascomycota</taxon>
        <taxon>Pezizomycotina</taxon>
        <taxon>Sordariomycetes</taxon>
        <taxon>Hypocreomycetidae</taxon>
        <taxon>Hypocreales</taxon>
        <taxon>Cordycipitaceae</taxon>
        <taxon>Lecanicillium</taxon>
    </lineage>
</organism>
<sequence>MSPRKSQRLASAAAAVTIEPVAEKPWWKPAGEIMVTPPERGLSSDHLAPDACWKCPESLLSPHQRPTAPASWYPADQRPTFFSPAYQNCYQPSSADTLHAPRPPAAGTLKIAQADGFGASLPASTPQHPSPLPPACATAEELHLGQDTTAATIASAKPSWNALRRYYSEASSFPDYGSPYPAMGVDRLRQMNQSCGPVNTLTKSSNKREFSDSIPATHQALTKRQRRENSLKETISPEPVDEKSPPSSRPTPNNPQHAGNTSLAPAPKLKQDAYTDMNDSNPAPSNVTSDVASRRGRPRWQSPSASSPAFSGRTTKRVTAPLEHDEIETSEDELQSSHPTTASAIRQTKFSQIKTSPRSRPRMRGDITPSRFADHVPRQTTKPHMAILKAVSGERMYDATQEGQPSLSLHQCPSKPSYLEAWSDGQPDQGYQWVSFDINDVSKIRYGGCYLYFRRSMIRGRPPQILLRFASREGASQVAKLIGNNIVETHTREEMEKMLRVSWDKAIQRSEQLARHADMQPVYKSSDGNKDRKEIEEYPKSLEWNSKKLREKTTVRSDHQEPRRSASPIRRVGMQTRRTRNLSPTRRERSPILDRWSEKNAGWEDSWKQTLVYPATGRNRASVDKEDILRLDEGEFLNDNLISFYLRYLQTKMERERPELLNRVHIFSTFFFEKLTSGKGSINYDGVKSWTSKLDLLSHDYIVVPVNENAHWYLAVICNAPKLLEPVDDDQTHNPVATDALGRLRPETPIMTTVEREMSDISLEELVGTRRSSRQHSSGIASSPPKAAAVGSSPARTAQVPRAPSKRLDASQPRIVTLDSLGSNHSATCKALKEYLVEEAKDKKNVVLTSVPGGMKARGIPEQNNFCDCGVFVLGYMEEFLKDPDVLVRKILLRENIDWSIDAARLRKKVRQILFQLQNEQTERMAKELEQRRHQKRPSRSSTSSISATIKDASPKCVVKNKRVEASASLLPQPPQPLTSPTLRGSVTPTAAASPTSGRAAEASADQEDVDTVKLPSEVAYETGAKSPAEPSPLVSLKPQSVQVTMDALPTSSAAGDSHIDDTQESVQLLSIIDKSQTPQTSQAKGP</sequence>
<dbReference type="EMBL" id="JANAKD010000032">
    <property type="protein sequence ID" value="KAJ3498840.1"/>
    <property type="molecule type" value="Genomic_DNA"/>
</dbReference>
<keyword evidence="2" id="KW-1185">Reference proteome</keyword>
<gene>
    <name evidence="1" type="ORF">NLG97_g812</name>
</gene>
<reference evidence="1" key="1">
    <citation type="submission" date="2022-07" db="EMBL/GenBank/DDBJ databases">
        <title>Genome Sequence of Lecanicillium saksenae.</title>
        <authorList>
            <person name="Buettner E."/>
        </authorList>
    </citation>
    <scope>NUCLEOTIDE SEQUENCE</scope>
    <source>
        <strain evidence="1">VT-O1</strain>
    </source>
</reference>
<evidence type="ECO:0000313" key="1">
    <source>
        <dbReference type="EMBL" id="KAJ3498840.1"/>
    </source>
</evidence>
<proteinExistence type="predicted"/>
<dbReference type="Proteomes" id="UP001148737">
    <property type="component" value="Unassembled WGS sequence"/>
</dbReference>
<name>A0ACC1R5H7_9HYPO</name>
<evidence type="ECO:0000313" key="2">
    <source>
        <dbReference type="Proteomes" id="UP001148737"/>
    </source>
</evidence>
<accession>A0ACC1R5H7</accession>
<comment type="caution">
    <text evidence="1">The sequence shown here is derived from an EMBL/GenBank/DDBJ whole genome shotgun (WGS) entry which is preliminary data.</text>
</comment>
<protein>
    <submittedName>
        <fullName evidence="1">Uncharacterized protein</fullName>
    </submittedName>
</protein>